<evidence type="ECO:0000256" key="1">
    <source>
        <dbReference type="SAM" id="MobiDB-lite"/>
    </source>
</evidence>
<organism evidence="2 3">
    <name type="scientific">Linum trigynum</name>
    <dbReference type="NCBI Taxonomy" id="586398"/>
    <lineage>
        <taxon>Eukaryota</taxon>
        <taxon>Viridiplantae</taxon>
        <taxon>Streptophyta</taxon>
        <taxon>Embryophyta</taxon>
        <taxon>Tracheophyta</taxon>
        <taxon>Spermatophyta</taxon>
        <taxon>Magnoliopsida</taxon>
        <taxon>eudicotyledons</taxon>
        <taxon>Gunneridae</taxon>
        <taxon>Pentapetalae</taxon>
        <taxon>rosids</taxon>
        <taxon>fabids</taxon>
        <taxon>Malpighiales</taxon>
        <taxon>Linaceae</taxon>
        <taxon>Linum</taxon>
    </lineage>
</organism>
<dbReference type="AlphaFoldDB" id="A0AAV2D9H3"/>
<dbReference type="EMBL" id="OZ034815">
    <property type="protein sequence ID" value="CAL1370536.1"/>
    <property type="molecule type" value="Genomic_DNA"/>
</dbReference>
<sequence length="75" mass="8331">MAATRSDSSNYRNGNDEILSQQLSQRRRRRSKLLIAAKTLTMNENRVDEISVGSVDAQQLLQISTSSENATKGGY</sequence>
<protein>
    <submittedName>
        <fullName evidence="2">Uncharacterized protein</fullName>
    </submittedName>
</protein>
<gene>
    <name evidence="2" type="ORF">LTRI10_LOCUS12656</name>
</gene>
<evidence type="ECO:0000313" key="2">
    <source>
        <dbReference type="EMBL" id="CAL1370536.1"/>
    </source>
</evidence>
<reference evidence="2 3" key="1">
    <citation type="submission" date="2024-04" db="EMBL/GenBank/DDBJ databases">
        <authorList>
            <person name="Fracassetti M."/>
        </authorList>
    </citation>
    <scope>NUCLEOTIDE SEQUENCE [LARGE SCALE GENOMIC DNA]</scope>
</reference>
<proteinExistence type="predicted"/>
<dbReference type="Proteomes" id="UP001497516">
    <property type="component" value="Chromosome 2"/>
</dbReference>
<evidence type="ECO:0000313" key="3">
    <source>
        <dbReference type="Proteomes" id="UP001497516"/>
    </source>
</evidence>
<keyword evidence="3" id="KW-1185">Reference proteome</keyword>
<feature type="compositionally biased region" description="Polar residues" evidence="1">
    <location>
        <begin position="1"/>
        <end position="13"/>
    </location>
</feature>
<name>A0AAV2D9H3_9ROSI</name>
<accession>A0AAV2D9H3</accession>
<feature type="region of interest" description="Disordered" evidence="1">
    <location>
        <begin position="1"/>
        <end position="27"/>
    </location>
</feature>